<dbReference type="SUPFAM" id="SSF54236">
    <property type="entry name" value="Ubiquitin-like"/>
    <property type="match status" value="1"/>
</dbReference>
<dbReference type="Gene3D" id="3.10.20.90">
    <property type="entry name" value="Phosphatidylinositol 3-kinase Catalytic Subunit, Chain A, domain 1"/>
    <property type="match status" value="1"/>
</dbReference>
<feature type="compositionally biased region" description="Polar residues" evidence="6">
    <location>
        <begin position="616"/>
        <end position="628"/>
    </location>
</feature>
<dbReference type="InterPro" id="IPR044571">
    <property type="entry name" value="P4KG1-8"/>
</dbReference>
<evidence type="ECO:0000256" key="3">
    <source>
        <dbReference type="ARBA" id="ARBA00022741"/>
    </source>
</evidence>
<feature type="compositionally biased region" description="Acidic residues" evidence="6">
    <location>
        <begin position="698"/>
        <end position="708"/>
    </location>
</feature>
<sequence length="808" mass="91978">MSISVSGRIRGFAHVDMIQLIHIQDQEKNLEPFKVKVHLWTTIKELKDKIQVQTGYPAQRQRLFYNNNELDNPKSLDSYNLLSRNNVIALRLRPDIDQMNSYIEVYGSVSCNKKMKQIIENIRQGFNSGLIPRLADDGTSGTYEMRNTNKNKIAIFKPIDEEPFAPNNPRGHQGPFGSQTFRPGVLSGESCIREVAAYLIDRNGFSKVPATTFVEVVHNSMKFVPFTGLEVTSDRYFEIMSSLIKPEQEEKQNSKNNSISKTNGSSSLNQNSKNSNKDKNQKESIVKKIALESQIGMKFGSLQYFCKSVGAIENYSPDLFHKDEVHKIAILDLRILNLDRNESNILVQIKKDKKTNKNVKTLVPIDHGLCFPDNLAICSFDIAWLSWRQAEVPFSRRSPICLRNVRISSHLLQIGAKYGLTLAQIGQILCRPDEDETQLSLLERIVKKARLITDMMMKMQTKVKDSNLRNLNDDSKKNKTYRNMDLSADEEENGDESLSGASNSRSKRNRLNSINDATFTSNLGRTTQLPMTAFMSLGAVAMNDDNGNEYRVEAKRRGMSDVDDTNFKQLQDNASIEIQASLSRMKSTKQSVEIGHSPIVSPKKQQNAFLFDKQHTNGFHNDSKGNTSSEEEKIGESLSKTNKIQENGHSKQKVINGNPRNRSNSNQSFTEPGSKVKDESKKLRRTASFSNIQIQEATNEEEEEDEQEEKQGNQQQMPIKQRLMKMKAQQHLDRFQMGKLDQGLINGSRLAAKSYFEGSIRNSAHDEEFFHYFLQYLDEAVRKLKEQGGNPEFEDLEDDIGENEYEMD</sequence>
<comment type="similarity">
    <text evidence="1">Belongs to the PI3/PI4-kinase family. Type II PI4K subfamily.</text>
</comment>
<dbReference type="EMBL" id="CCKQ01006885">
    <property type="protein sequence ID" value="CDW78229.1"/>
    <property type="molecule type" value="Genomic_DNA"/>
</dbReference>
<keyword evidence="2" id="KW-0808">Transferase</keyword>
<dbReference type="AlphaFoldDB" id="A0A078A7L0"/>
<feature type="region of interest" description="Disordered" evidence="6">
    <location>
        <begin position="161"/>
        <end position="180"/>
    </location>
</feature>
<dbReference type="PANTHER" id="PTHR45800">
    <property type="entry name" value="PHOSPHATIDYLINOSITOL 4-KINASE GAMMA"/>
    <property type="match status" value="1"/>
</dbReference>
<feature type="region of interest" description="Disordered" evidence="6">
    <location>
        <begin position="788"/>
        <end position="808"/>
    </location>
</feature>
<evidence type="ECO:0000256" key="5">
    <source>
        <dbReference type="ARBA" id="ARBA00022840"/>
    </source>
</evidence>
<keyword evidence="5" id="KW-0067">ATP-binding</keyword>
<accession>A0A078A7L0</accession>
<dbReference type="InterPro" id="IPR000626">
    <property type="entry name" value="Ubiquitin-like_dom"/>
</dbReference>
<evidence type="ECO:0000259" key="7">
    <source>
        <dbReference type="PROSITE" id="PS50053"/>
    </source>
</evidence>
<feature type="region of interest" description="Disordered" evidence="6">
    <location>
        <begin position="247"/>
        <end position="281"/>
    </location>
</feature>
<proteinExistence type="inferred from homology"/>
<dbReference type="PANTHER" id="PTHR45800:SF11">
    <property type="entry name" value="PHOSPHATIDYLINOSITOL 3-KINASE-RELATED PROTEIN KINASE"/>
    <property type="match status" value="1"/>
</dbReference>
<keyword evidence="3" id="KW-0547">Nucleotide-binding</keyword>
<dbReference type="SMART" id="SM00213">
    <property type="entry name" value="UBQ"/>
    <property type="match status" value="1"/>
</dbReference>
<feature type="compositionally biased region" description="Polar residues" evidence="6">
    <location>
        <begin position="638"/>
        <end position="671"/>
    </location>
</feature>
<dbReference type="InterPro" id="IPR000403">
    <property type="entry name" value="PI3/4_kinase_cat_dom"/>
</dbReference>
<dbReference type="CDD" id="cd17039">
    <property type="entry name" value="Ubl_ubiquitin_like"/>
    <property type="match status" value="1"/>
</dbReference>
<feature type="region of interest" description="Disordered" evidence="6">
    <location>
        <begin position="463"/>
        <end position="513"/>
    </location>
</feature>
<dbReference type="Pfam" id="PF00240">
    <property type="entry name" value="ubiquitin"/>
    <property type="match status" value="1"/>
</dbReference>
<keyword evidence="9" id="KW-1185">Reference proteome</keyword>
<evidence type="ECO:0000256" key="6">
    <source>
        <dbReference type="SAM" id="MobiDB-lite"/>
    </source>
</evidence>
<dbReference type="OrthoDB" id="5839at2759"/>
<feature type="compositionally biased region" description="Acidic residues" evidence="6">
    <location>
        <begin position="792"/>
        <end position="808"/>
    </location>
</feature>
<reference evidence="8 9" key="1">
    <citation type="submission" date="2014-06" db="EMBL/GenBank/DDBJ databases">
        <authorList>
            <person name="Swart Estienne"/>
        </authorList>
    </citation>
    <scope>NUCLEOTIDE SEQUENCE [LARGE SCALE GENOMIC DNA]</scope>
    <source>
        <strain evidence="8 9">130c</strain>
    </source>
</reference>
<evidence type="ECO:0000256" key="1">
    <source>
        <dbReference type="ARBA" id="ARBA00008941"/>
    </source>
</evidence>
<dbReference type="GO" id="GO:0005524">
    <property type="term" value="F:ATP binding"/>
    <property type="evidence" value="ECO:0007669"/>
    <property type="project" value="UniProtKB-KW"/>
</dbReference>
<evidence type="ECO:0000256" key="2">
    <source>
        <dbReference type="ARBA" id="ARBA00022679"/>
    </source>
</evidence>
<feature type="region of interest" description="Disordered" evidence="6">
    <location>
        <begin position="615"/>
        <end position="718"/>
    </location>
</feature>
<dbReference type="Pfam" id="PF00454">
    <property type="entry name" value="PI3_PI4_kinase"/>
    <property type="match status" value="1"/>
</dbReference>
<dbReference type="GO" id="GO:0016301">
    <property type="term" value="F:kinase activity"/>
    <property type="evidence" value="ECO:0007669"/>
    <property type="project" value="UniProtKB-KW"/>
</dbReference>
<dbReference type="InParanoid" id="A0A078A7L0"/>
<name>A0A078A7L0_STYLE</name>
<evidence type="ECO:0000256" key="4">
    <source>
        <dbReference type="ARBA" id="ARBA00022777"/>
    </source>
</evidence>
<evidence type="ECO:0000313" key="8">
    <source>
        <dbReference type="EMBL" id="CDW78229.1"/>
    </source>
</evidence>
<gene>
    <name evidence="8" type="primary">Contig13320.g14212</name>
    <name evidence="8" type="ORF">STYLEM_7203</name>
</gene>
<dbReference type="PROSITE" id="PS50053">
    <property type="entry name" value="UBIQUITIN_2"/>
    <property type="match status" value="1"/>
</dbReference>
<protein>
    <submittedName>
        <fullName evidence="8">Phosphatidylinositol 3-and 4-kinase family protein</fullName>
    </submittedName>
</protein>
<evidence type="ECO:0000313" key="9">
    <source>
        <dbReference type="Proteomes" id="UP000039865"/>
    </source>
</evidence>
<organism evidence="8 9">
    <name type="scientific">Stylonychia lemnae</name>
    <name type="common">Ciliate</name>
    <dbReference type="NCBI Taxonomy" id="5949"/>
    <lineage>
        <taxon>Eukaryota</taxon>
        <taxon>Sar</taxon>
        <taxon>Alveolata</taxon>
        <taxon>Ciliophora</taxon>
        <taxon>Intramacronucleata</taxon>
        <taxon>Spirotrichea</taxon>
        <taxon>Stichotrichia</taxon>
        <taxon>Sporadotrichida</taxon>
        <taxon>Oxytrichidae</taxon>
        <taxon>Stylonychinae</taxon>
        <taxon>Stylonychia</taxon>
    </lineage>
</organism>
<feature type="compositionally biased region" description="Low complexity" evidence="6">
    <location>
        <begin position="263"/>
        <end position="274"/>
    </location>
</feature>
<keyword evidence="4 8" id="KW-0418">Kinase</keyword>
<dbReference type="Proteomes" id="UP000039865">
    <property type="component" value="Unassembled WGS sequence"/>
</dbReference>
<dbReference type="InterPro" id="IPR029071">
    <property type="entry name" value="Ubiquitin-like_domsf"/>
</dbReference>
<feature type="compositionally biased region" description="Basic and acidic residues" evidence="6">
    <location>
        <begin position="463"/>
        <end position="477"/>
    </location>
</feature>
<feature type="domain" description="Ubiquitin-like" evidence="7">
    <location>
        <begin position="21"/>
        <end position="87"/>
    </location>
</feature>